<feature type="compositionally biased region" description="Basic and acidic residues" evidence="2">
    <location>
        <begin position="748"/>
        <end position="762"/>
    </location>
</feature>
<feature type="compositionally biased region" description="Basic and acidic residues" evidence="2">
    <location>
        <begin position="669"/>
        <end position="680"/>
    </location>
</feature>
<dbReference type="PANTHER" id="PTHR33427">
    <property type="entry name" value="HNH ENDONUCLEASE"/>
    <property type="match status" value="1"/>
</dbReference>
<feature type="compositionally biased region" description="Polar residues" evidence="2">
    <location>
        <begin position="612"/>
        <end position="623"/>
    </location>
</feature>
<protein>
    <recommendedName>
        <fullName evidence="5">Trichohyalin</fullName>
    </recommendedName>
</protein>
<organism evidence="3 4">
    <name type="scientific">Escallonia rubra</name>
    <dbReference type="NCBI Taxonomy" id="112253"/>
    <lineage>
        <taxon>Eukaryota</taxon>
        <taxon>Viridiplantae</taxon>
        <taxon>Streptophyta</taxon>
        <taxon>Embryophyta</taxon>
        <taxon>Tracheophyta</taxon>
        <taxon>Spermatophyta</taxon>
        <taxon>Magnoliopsida</taxon>
        <taxon>eudicotyledons</taxon>
        <taxon>Gunneridae</taxon>
        <taxon>Pentapetalae</taxon>
        <taxon>asterids</taxon>
        <taxon>campanulids</taxon>
        <taxon>Escalloniales</taxon>
        <taxon>Escalloniaceae</taxon>
        <taxon>Escallonia</taxon>
    </lineage>
</organism>
<comment type="caution">
    <text evidence="3">The sequence shown here is derived from an EMBL/GenBank/DDBJ whole genome shotgun (WGS) entry which is preliminary data.</text>
</comment>
<feature type="region of interest" description="Disordered" evidence="2">
    <location>
        <begin position="577"/>
        <end position="762"/>
    </location>
</feature>
<evidence type="ECO:0008006" key="5">
    <source>
        <dbReference type="Google" id="ProtNLM"/>
    </source>
</evidence>
<sequence length="827" mass="94661">MAADLLFNEEEMVVDEGLGYPRAYARLCKDRSFGPYSHGPPFTFTPYALHKHEASRAKDLDEMFPIIDPKAKPTTKPKIFVSLLWKQLNHLGNAGFDPATFRVDTYGNVLYYHADSASPLAWDIDHWFPCSRGGLTVPSNLRILQWQVCKKKHNKLEFLIPWWDLQVGISVNQFLSIFASSNSDFRRRAFFLLFSDGESEELNASQTVDSHTFPQHFVESKELSGLAPAAVVVSRRESYDSSSTLKCLGSNRRPQGNTPIIAARNSKGKMSKENEDPNMVSNPYQAIVMARDSLRQREERVKMQSEIERLDDEVLELKEKTEDERASIQDLELVLIKRKRRVEKCRRLAEAQSSYRAMLEKMIRDAMHQSVMYKEQLRLNQAASNALMARLEAQKAICDSSERELHKKFKQRDELEKQIRPEWEQARKRSRMDDSLLENRDDRLILYDSLLGKKDDRTVLYLPGNKPRTHLERKLDGTSSIEDKQDENALYLPGIKSGTPLHKELRVFLEEEQKASEAGLSLDELQEEVDEGADISKKKLEERITAAVVTQEEKCIEEKLQKLKIGEEGQVNIQFPAMREPEEEDEESRKERGKGNVEKWLQMLLEDDTQEGADQNLQVVGETSRTDELIRKMDLIYPQKEIKNFRFPESQDKKEVRSDQEVNKQQTVQEKDGGKHKPDADTEAGNKLSKNQQKVYEENGRKAREEYSETESRDTLSKNPPYRLIPEKGTRNEAGCNGKGVGSSSSFEGKERGRKSEKERGLVRCESARTFRLTPSSPSILVGMRKGVDCIGKKPLVIGDDDGDEDRAAGNNFMRSSIKSIKKAMKI</sequence>
<dbReference type="AlphaFoldDB" id="A0AA88QP18"/>
<evidence type="ECO:0000256" key="1">
    <source>
        <dbReference type="SAM" id="Coils"/>
    </source>
</evidence>
<evidence type="ECO:0000313" key="3">
    <source>
        <dbReference type="EMBL" id="KAK2974344.1"/>
    </source>
</evidence>
<evidence type="ECO:0000313" key="4">
    <source>
        <dbReference type="Proteomes" id="UP001187471"/>
    </source>
</evidence>
<keyword evidence="1" id="KW-0175">Coiled coil</keyword>
<dbReference type="EMBL" id="JAVXUO010002322">
    <property type="protein sequence ID" value="KAK2974344.1"/>
    <property type="molecule type" value="Genomic_DNA"/>
</dbReference>
<feature type="compositionally biased region" description="Basic and acidic residues" evidence="2">
    <location>
        <begin position="695"/>
        <end position="716"/>
    </location>
</feature>
<proteinExistence type="predicted"/>
<feature type="coiled-coil region" evidence="1">
    <location>
        <begin position="374"/>
        <end position="418"/>
    </location>
</feature>
<feature type="coiled-coil region" evidence="1">
    <location>
        <begin position="293"/>
        <end position="327"/>
    </location>
</feature>
<accession>A0AA88QP18</accession>
<feature type="compositionally biased region" description="Basic and acidic residues" evidence="2">
    <location>
        <begin position="587"/>
        <end position="597"/>
    </location>
</feature>
<reference evidence="3" key="1">
    <citation type="submission" date="2022-12" db="EMBL/GenBank/DDBJ databases">
        <title>Draft genome assemblies for two species of Escallonia (Escalloniales).</title>
        <authorList>
            <person name="Chanderbali A."/>
            <person name="Dervinis C."/>
            <person name="Anghel I."/>
            <person name="Soltis D."/>
            <person name="Soltis P."/>
            <person name="Zapata F."/>
        </authorList>
    </citation>
    <scope>NUCLEOTIDE SEQUENCE</scope>
    <source>
        <strain evidence="3">UCBG92.1500</strain>
        <tissue evidence="3">Leaf</tissue>
    </source>
</reference>
<feature type="compositionally biased region" description="Basic and acidic residues" evidence="2">
    <location>
        <begin position="624"/>
        <end position="662"/>
    </location>
</feature>
<keyword evidence="4" id="KW-1185">Reference proteome</keyword>
<dbReference type="Proteomes" id="UP001187471">
    <property type="component" value="Unassembled WGS sequence"/>
</dbReference>
<name>A0AA88QP18_9ASTE</name>
<dbReference type="PANTHER" id="PTHR33427:SF2">
    <property type="entry name" value="TRICHOHYALIN"/>
    <property type="match status" value="1"/>
</dbReference>
<gene>
    <name evidence="3" type="ORF">RJ640_021200</name>
</gene>
<evidence type="ECO:0000256" key="2">
    <source>
        <dbReference type="SAM" id="MobiDB-lite"/>
    </source>
</evidence>